<feature type="region of interest" description="Disordered" evidence="1">
    <location>
        <begin position="436"/>
        <end position="462"/>
    </location>
</feature>
<dbReference type="STRING" id="37992.A0A4Z0YKV7"/>
<dbReference type="OrthoDB" id="6513042at2759"/>
<reference evidence="3 4" key="1">
    <citation type="submission" date="2019-03" db="EMBL/GenBank/DDBJ databases">
        <title>Draft genome sequence of Xylaria hypoxylon DSM 108379, a ubiquitous saprotrophic-parasitic fungi on hardwood.</title>
        <authorList>
            <person name="Buettner E."/>
            <person name="Leonhardt S."/>
            <person name="Gebauer A.M."/>
            <person name="Liers C."/>
            <person name="Hofrichter M."/>
            <person name="Kellner H."/>
        </authorList>
    </citation>
    <scope>NUCLEOTIDE SEQUENCE [LARGE SCALE GENOMIC DNA]</scope>
    <source>
        <strain evidence="3 4">DSM 108379</strain>
    </source>
</reference>
<gene>
    <name evidence="3" type="ORF">E0Z10_g10486</name>
</gene>
<dbReference type="Pfam" id="PF10382">
    <property type="entry name" value="ZGRF1-like_N"/>
    <property type="match status" value="1"/>
</dbReference>
<dbReference type="InterPro" id="IPR018838">
    <property type="entry name" value="ZGRF1-like_N"/>
</dbReference>
<feature type="region of interest" description="Disordered" evidence="1">
    <location>
        <begin position="689"/>
        <end position="718"/>
    </location>
</feature>
<dbReference type="EMBL" id="SKBN01000419">
    <property type="protein sequence ID" value="TGJ78276.1"/>
    <property type="molecule type" value="Genomic_DNA"/>
</dbReference>
<dbReference type="GO" id="GO:0005634">
    <property type="term" value="C:nucleus"/>
    <property type="evidence" value="ECO:0007669"/>
    <property type="project" value="TreeGrafter"/>
</dbReference>
<feature type="compositionally biased region" description="Polar residues" evidence="1">
    <location>
        <begin position="608"/>
        <end position="628"/>
    </location>
</feature>
<feature type="region of interest" description="Disordered" evidence="1">
    <location>
        <begin position="522"/>
        <end position="546"/>
    </location>
</feature>
<dbReference type="AlphaFoldDB" id="A0A4Z0YKV7"/>
<feature type="region of interest" description="Disordered" evidence="1">
    <location>
        <begin position="593"/>
        <end position="628"/>
    </location>
</feature>
<proteinExistence type="predicted"/>
<feature type="compositionally biased region" description="Basic and acidic residues" evidence="1">
    <location>
        <begin position="759"/>
        <end position="771"/>
    </location>
</feature>
<dbReference type="PANTHER" id="PTHR28535">
    <property type="entry name" value="ZINC FINGER GRF-TYPE CONTAINING 1"/>
    <property type="match status" value="1"/>
</dbReference>
<feature type="region of interest" description="Disordered" evidence="1">
    <location>
        <begin position="135"/>
        <end position="200"/>
    </location>
</feature>
<evidence type="ECO:0000256" key="1">
    <source>
        <dbReference type="SAM" id="MobiDB-lite"/>
    </source>
</evidence>
<dbReference type="GO" id="GO:0035861">
    <property type="term" value="C:site of double-strand break"/>
    <property type="evidence" value="ECO:0007669"/>
    <property type="project" value="TreeGrafter"/>
</dbReference>
<dbReference type="InterPro" id="IPR052800">
    <property type="entry name" value="DNA_Repair_Helicase_ZGRF1"/>
</dbReference>
<dbReference type="PANTHER" id="PTHR28535:SF1">
    <property type="entry name" value="PROTEIN ZGRF1"/>
    <property type="match status" value="1"/>
</dbReference>
<evidence type="ECO:0000313" key="3">
    <source>
        <dbReference type="EMBL" id="TGJ78276.1"/>
    </source>
</evidence>
<sequence>MQSSALTTHTQSSATTAPVRDHACLFTHDLHRKQKRWQDGRLKYHTFNRRVMVYDERGNFVGDTHWREDYDLGDGDDLELERGGIIIQVGECVGSRDQDLSDLIDKRAQEKVQRQAAAATRRPPVTTVTALHVVKPQPQPQKHLHDILGTPSGHHGRAVLPQESPYEERRQRLAPPQSDDNRPAKRQRREFSPPSKSGYAQNLFGATLSLSGRSSSQAPAYSRSSNQIPLQTYEAQLSTKHFARLHSSVRPEPSSYARSGILDEPGKPPTPQKPQSRLLVSQEKEIIGGRFEVDPQSKNSNPHKSRGIDDTLEQADLRVGQLGKPPSLGVLKKIRDKNKKSLSSSSDCTQKQKHRDRNTIDLTEDRANLPEQLVHDEPKTELRIKPRKKRGLLMISERDTICDSSSEPTKTGPEGHDFPLLPKAQFINVSADRRGNKFPKETEKTASQLKKMDDENDGHERVDHTNYQSSRIANAEHAEDEKFGGAQCVDRHNSRSWKGSTLRATVEQDDTHAAEMCAVGTERSLRPRKRPSTEDTVFSSGADEGHGHLYSANREDSAAVHELPAPRLAKLGRKGIKSKEVIGFIFDDEPDPIVSVKQNGHAQRDPSLDSQPDQGFGKQQHQSNNEVRNGLVTTETRLSAEPQSPRKRLLLVQKQKSVEPRFSNDEVNLTIHTEGPSAVTAITTKQPTLPIANPATRGKKAAKPSDAAGQMPICPLPAEPVESASLNQKPRKMNVQENHKGSASPMPGFSRANGGPWSREAHDLFDFKRPP</sequence>
<feature type="region of interest" description="Disordered" evidence="1">
    <location>
        <begin position="731"/>
        <end position="771"/>
    </location>
</feature>
<evidence type="ECO:0000259" key="2">
    <source>
        <dbReference type="Pfam" id="PF10382"/>
    </source>
</evidence>
<feature type="compositionally biased region" description="Basic and acidic residues" evidence="1">
    <location>
        <begin position="357"/>
        <end position="368"/>
    </location>
</feature>
<dbReference type="Proteomes" id="UP000297716">
    <property type="component" value="Unassembled WGS sequence"/>
</dbReference>
<name>A0A4Z0YKV7_9PEZI</name>
<accession>A0A4Z0YKV7</accession>
<feature type="region of interest" description="Disordered" evidence="1">
    <location>
        <begin position="318"/>
        <end position="368"/>
    </location>
</feature>
<dbReference type="GO" id="GO:0006302">
    <property type="term" value="P:double-strand break repair"/>
    <property type="evidence" value="ECO:0007669"/>
    <property type="project" value="TreeGrafter"/>
</dbReference>
<feature type="domain" description="5'-3' DNA helicase ZGRF1-like N-terminal" evidence="2">
    <location>
        <begin position="20"/>
        <end position="100"/>
    </location>
</feature>
<feature type="region of interest" description="Disordered" evidence="1">
    <location>
        <begin position="247"/>
        <end position="278"/>
    </location>
</feature>
<comment type="caution">
    <text evidence="3">The sequence shown here is derived from an EMBL/GenBank/DDBJ whole genome shotgun (WGS) entry which is preliminary data.</text>
</comment>
<feature type="region of interest" description="Disordered" evidence="1">
    <location>
        <begin position="289"/>
        <end position="308"/>
    </location>
</feature>
<evidence type="ECO:0000313" key="4">
    <source>
        <dbReference type="Proteomes" id="UP000297716"/>
    </source>
</evidence>
<organism evidence="3 4">
    <name type="scientific">Xylaria hypoxylon</name>
    <dbReference type="NCBI Taxonomy" id="37992"/>
    <lineage>
        <taxon>Eukaryota</taxon>
        <taxon>Fungi</taxon>
        <taxon>Dikarya</taxon>
        <taxon>Ascomycota</taxon>
        <taxon>Pezizomycotina</taxon>
        <taxon>Sordariomycetes</taxon>
        <taxon>Xylariomycetidae</taxon>
        <taxon>Xylariales</taxon>
        <taxon>Xylariaceae</taxon>
        <taxon>Xylaria</taxon>
    </lineage>
</organism>
<protein>
    <recommendedName>
        <fullName evidence="2">5'-3' DNA helicase ZGRF1-like N-terminal domain-containing protein</fullName>
    </recommendedName>
</protein>
<keyword evidence="4" id="KW-1185">Reference proteome</keyword>